<organism evidence="1 2">
    <name type="scientific">Acaulospora colombiana</name>
    <dbReference type="NCBI Taxonomy" id="27376"/>
    <lineage>
        <taxon>Eukaryota</taxon>
        <taxon>Fungi</taxon>
        <taxon>Fungi incertae sedis</taxon>
        <taxon>Mucoromycota</taxon>
        <taxon>Glomeromycotina</taxon>
        <taxon>Glomeromycetes</taxon>
        <taxon>Diversisporales</taxon>
        <taxon>Acaulosporaceae</taxon>
        <taxon>Acaulospora</taxon>
    </lineage>
</organism>
<dbReference type="EMBL" id="CAJVPT010071613">
    <property type="protein sequence ID" value="CAG8780805.1"/>
    <property type="molecule type" value="Genomic_DNA"/>
</dbReference>
<sequence length="103" mass="11583">GVWYLVSSKWREARQYLSKTTLMDPRHAAGWVAFAHTFAKEGEHEHAITAYSTSHLPHLFIGMEHLTLSHLSMASDAFETAYTMCDTDPLVSNERGVVAFQEG</sequence>
<keyword evidence="2" id="KW-1185">Reference proteome</keyword>
<comment type="caution">
    <text evidence="1">The sequence shown here is derived from an EMBL/GenBank/DDBJ whole genome shotgun (WGS) entry which is preliminary data.</text>
</comment>
<name>A0ACA9R7V8_9GLOM</name>
<dbReference type="Proteomes" id="UP000789525">
    <property type="component" value="Unassembled WGS sequence"/>
</dbReference>
<reference evidence="1" key="1">
    <citation type="submission" date="2021-06" db="EMBL/GenBank/DDBJ databases">
        <authorList>
            <person name="Kallberg Y."/>
            <person name="Tangrot J."/>
            <person name="Rosling A."/>
        </authorList>
    </citation>
    <scope>NUCLEOTIDE SEQUENCE</scope>
    <source>
        <strain evidence="1">CL356</strain>
    </source>
</reference>
<accession>A0ACA9R7V8</accession>
<feature type="non-terminal residue" evidence="1">
    <location>
        <position position="1"/>
    </location>
</feature>
<feature type="non-terminal residue" evidence="1">
    <location>
        <position position="103"/>
    </location>
</feature>
<evidence type="ECO:0000313" key="1">
    <source>
        <dbReference type="EMBL" id="CAG8780805.1"/>
    </source>
</evidence>
<gene>
    <name evidence="1" type="ORF">ACOLOM_LOCUS14308</name>
</gene>
<proteinExistence type="predicted"/>
<evidence type="ECO:0000313" key="2">
    <source>
        <dbReference type="Proteomes" id="UP000789525"/>
    </source>
</evidence>
<protein>
    <submittedName>
        <fullName evidence="1">2483_t:CDS:1</fullName>
    </submittedName>
</protein>